<evidence type="ECO:0000313" key="2">
    <source>
        <dbReference type="Proteomes" id="UP000444721"/>
    </source>
</evidence>
<dbReference type="AlphaFoldDB" id="A0A6A5BPH3"/>
<name>A0A6A5BPH3_NAEFO</name>
<dbReference type="VEuPathDB" id="AmoebaDB:NF0102440"/>
<dbReference type="GeneID" id="68112539"/>
<sequence>MSSIRNCGTRGMCYLLVGRINMNKLEPSHHCPTCKLNHCALRLQFHNQASKTKDHASQVKSLNSKLCDFCSREWNEECEANNEFSECQVRMCDNHKTIHNSFKSRSAHANKAKMIGNNHVPFSNQFKFTKMLADRKDLIFNFRNPSAIEVDTKNKSIYVIDKKANDAVVVYVLIYSPRSLKISLKLKETYIRGLNDDGIVNKMVVKPSTGTIMFISRRAVQTIKANGTQKKELNQCGKSGKENGQVLMQDCIWL</sequence>
<dbReference type="VEuPathDB" id="AmoebaDB:NfTy_053260"/>
<dbReference type="RefSeq" id="XP_044560707.1">
    <property type="nucleotide sequence ID" value="XM_044708834.1"/>
</dbReference>
<gene>
    <name evidence="1" type="ORF">FDP41_005321</name>
</gene>
<dbReference type="Proteomes" id="UP000444721">
    <property type="component" value="Unassembled WGS sequence"/>
</dbReference>
<accession>A0A6A5BPH3</accession>
<organism evidence="1 2">
    <name type="scientific">Naegleria fowleri</name>
    <name type="common">Brain eating amoeba</name>
    <dbReference type="NCBI Taxonomy" id="5763"/>
    <lineage>
        <taxon>Eukaryota</taxon>
        <taxon>Discoba</taxon>
        <taxon>Heterolobosea</taxon>
        <taxon>Tetramitia</taxon>
        <taxon>Eutetramitia</taxon>
        <taxon>Vahlkampfiidae</taxon>
        <taxon>Naegleria</taxon>
    </lineage>
</organism>
<reference evidence="1 2" key="1">
    <citation type="journal article" date="2019" name="Sci. Rep.">
        <title>Nanopore sequencing improves the draft genome of the human pathogenic amoeba Naegleria fowleri.</title>
        <authorList>
            <person name="Liechti N."/>
            <person name="Schurch N."/>
            <person name="Bruggmann R."/>
            <person name="Wittwer M."/>
        </authorList>
    </citation>
    <scope>NUCLEOTIDE SEQUENCE [LARGE SCALE GENOMIC DNA]</scope>
    <source>
        <strain evidence="1 2">ATCC 30894</strain>
    </source>
</reference>
<comment type="caution">
    <text evidence="1">The sequence shown here is derived from an EMBL/GenBank/DDBJ whole genome shotgun (WGS) entry which is preliminary data.</text>
</comment>
<evidence type="ECO:0000313" key="1">
    <source>
        <dbReference type="EMBL" id="KAF0975994.1"/>
    </source>
</evidence>
<dbReference type="EMBL" id="VFQX01000043">
    <property type="protein sequence ID" value="KAF0975994.1"/>
    <property type="molecule type" value="Genomic_DNA"/>
</dbReference>
<dbReference type="VEuPathDB" id="AmoebaDB:FDP41_005321"/>
<keyword evidence="2" id="KW-1185">Reference proteome</keyword>
<protein>
    <submittedName>
        <fullName evidence="1">Uncharacterized protein</fullName>
    </submittedName>
</protein>
<proteinExistence type="predicted"/>